<comment type="subcellular location">
    <subcellularLocation>
        <location evidence="1">Nucleus</location>
    </subcellularLocation>
</comment>
<dbReference type="Proteomes" id="UP000326396">
    <property type="component" value="Linkage Group LG3"/>
</dbReference>
<dbReference type="Pfam" id="PF23209">
    <property type="entry name" value="IDM1_C"/>
    <property type="match status" value="1"/>
</dbReference>
<dbReference type="Gene3D" id="3.30.40.10">
    <property type="entry name" value="Zinc/RING finger domain, C3HC4 (zinc finger)"/>
    <property type="match status" value="2"/>
</dbReference>
<dbReference type="GO" id="GO:0008270">
    <property type="term" value="F:zinc ion binding"/>
    <property type="evidence" value="ECO:0007669"/>
    <property type="project" value="UniProtKB-KW"/>
</dbReference>
<evidence type="ECO:0000313" key="8">
    <source>
        <dbReference type="EMBL" id="KAD4384417.1"/>
    </source>
</evidence>
<evidence type="ECO:0000256" key="2">
    <source>
        <dbReference type="ARBA" id="ARBA00022723"/>
    </source>
</evidence>
<dbReference type="SMART" id="SM00249">
    <property type="entry name" value="PHD"/>
    <property type="match status" value="2"/>
</dbReference>
<evidence type="ECO:0000256" key="1">
    <source>
        <dbReference type="ARBA" id="ARBA00004123"/>
    </source>
</evidence>
<dbReference type="GO" id="GO:0042393">
    <property type="term" value="F:histone binding"/>
    <property type="evidence" value="ECO:0007669"/>
    <property type="project" value="TreeGrafter"/>
</dbReference>
<evidence type="ECO:0000256" key="6">
    <source>
        <dbReference type="PROSITE-ProRule" id="PRU00146"/>
    </source>
</evidence>
<comment type="caution">
    <text evidence="8">The sequence shown here is derived from an EMBL/GenBank/DDBJ whole genome shotgun (WGS) entry which is preliminary data.</text>
</comment>
<name>A0A5N6N2V5_9ASTR</name>
<dbReference type="PANTHER" id="PTHR47025">
    <property type="entry name" value="AUTOIMMUNE REGULATOR"/>
    <property type="match status" value="1"/>
</dbReference>
<dbReference type="EMBL" id="SZYD01000013">
    <property type="protein sequence ID" value="KAD4384417.1"/>
    <property type="molecule type" value="Genomic_DNA"/>
</dbReference>
<sequence>MFNTETCHDVFEHAEEFERERRITRKVKKLVVQATEILKLTLTKRMMLENTPTGLHKEKASGQSRKLGAGGVTQFPVWVSLGSTWSAWVRIPLAPLHPLLLLNPRVVADHISSIDPSICIQELMAFGRKLKHVSVGYGDYEPQLLIGIKRDHHVELVVAAATIVATSPVIVSNDIVFTAPPDVTRFHHSGIMDMDLPKEKSQKKVAKKSSSSKSVAASLRKIKHKISKRDQKKHRSVLKEKRLPDGLELSYKSKGKTLQKGYTEGNGIFCYCCNKVVSPTMFESHAGRPLSRKPYQHIFLSNGLSLHQYASSLKPNCEKMVESNDLLCMVCQKSGDLLLCDGCPRSFHKECISESSNTITTRKTRFCNQCQISMKRLVSKANTVKDGRVSKLSPIEKIAKKCLQIIDNPCDLVACVLCRSCDFSADVFSDQTSIICDQCEKEYHIGCLREDMDIDLKELPPGNWFCSADCMSLHSLIEFVTFQPLMVCNSYMEVVKKKLKGSDAESITNLDVKWVVFKGNNACEEKKLLLTEAIDIFHDCFNPLDDSVKDFISSMAYGEQMGSSNFSGVYSALLTINSKVITAGMFRTLGRELAELPIIATSQPNQGKVRGLVCFQLTKYRQMHTSMVVFQGTTLLQRKVQQGLCNFER</sequence>
<dbReference type="GO" id="GO:0005634">
    <property type="term" value="C:nucleus"/>
    <property type="evidence" value="ECO:0007669"/>
    <property type="project" value="UniProtKB-SubCell"/>
</dbReference>
<keyword evidence="2" id="KW-0479">Metal-binding</keyword>
<organism evidence="8 9">
    <name type="scientific">Mikania micrantha</name>
    <name type="common">bitter vine</name>
    <dbReference type="NCBI Taxonomy" id="192012"/>
    <lineage>
        <taxon>Eukaryota</taxon>
        <taxon>Viridiplantae</taxon>
        <taxon>Streptophyta</taxon>
        <taxon>Embryophyta</taxon>
        <taxon>Tracheophyta</taxon>
        <taxon>Spermatophyta</taxon>
        <taxon>Magnoliopsida</taxon>
        <taxon>eudicotyledons</taxon>
        <taxon>Gunneridae</taxon>
        <taxon>Pentapetalae</taxon>
        <taxon>asterids</taxon>
        <taxon>campanulids</taxon>
        <taxon>Asterales</taxon>
        <taxon>Asteraceae</taxon>
        <taxon>Asteroideae</taxon>
        <taxon>Heliantheae alliance</taxon>
        <taxon>Eupatorieae</taxon>
        <taxon>Mikania</taxon>
    </lineage>
</organism>
<accession>A0A5N6N2V5</accession>
<proteinExistence type="predicted"/>
<dbReference type="InterPro" id="IPR001965">
    <property type="entry name" value="Znf_PHD"/>
</dbReference>
<dbReference type="InterPro" id="IPR019787">
    <property type="entry name" value="Znf_PHD-finger"/>
</dbReference>
<dbReference type="GO" id="GO:0003682">
    <property type="term" value="F:chromatin binding"/>
    <property type="evidence" value="ECO:0007669"/>
    <property type="project" value="TreeGrafter"/>
</dbReference>
<dbReference type="InterPro" id="IPR056511">
    <property type="entry name" value="IDM1_C"/>
</dbReference>
<dbReference type="OrthoDB" id="1903104at2759"/>
<dbReference type="SUPFAM" id="SSF57903">
    <property type="entry name" value="FYVE/PHD zinc finger"/>
    <property type="match status" value="2"/>
</dbReference>
<dbReference type="InterPro" id="IPR032308">
    <property type="entry name" value="TDBD"/>
</dbReference>
<dbReference type="PANTHER" id="PTHR47025:SF26">
    <property type="entry name" value="ZINC FINGER, RING_FYVE_PHD-TYPE, ACYL-COA N-ACYLTRANSFERASE, JAS TPL-BINDING DOMAIN PROTEIN-RELATED"/>
    <property type="match status" value="1"/>
</dbReference>
<keyword evidence="9" id="KW-1185">Reference proteome</keyword>
<dbReference type="Pfam" id="PF16135">
    <property type="entry name" value="TDBD"/>
    <property type="match status" value="1"/>
</dbReference>
<evidence type="ECO:0000256" key="5">
    <source>
        <dbReference type="ARBA" id="ARBA00023242"/>
    </source>
</evidence>
<keyword evidence="3 6" id="KW-0863">Zinc-finger</keyword>
<protein>
    <recommendedName>
        <fullName evidence="7">PHD-type domain-containing protein</fullName>
    </recommendedName>
</protein>
<evidence type="ECO:0000256" key="3">
    <source>
        <dbReference type="ARBA" id="ARBA00022771"/>
    </source>
</evidence>
<dbReference type="Pfam" id="PF00628">
    <property type="entry name" value="PHD"/>
    <property type="match status" value="1"/>
</dbReference>
<dbReference type="GO" id="GO:0045944">
    <property type="term" value="P:positive regulation of transcription by RNA polymerase II"/>
    <property type="evidence" value="ECO:0007669"/>
    <property type="project" value="TreeGrafter"/>
</dbReference>
<feature type="domain" description="PHD-type" evidence="7">
    <location>
        <begin position="325"/>
        <end position="373"/>
    </location>
</feature>
<keyword evidence="4" id="KW-0862">Zinc</keyword>
<dbReference type="AlphaFoldDB" id="A0A5N6N2V5"/>
<evidence type="ECO:0000256" key="4">
    <source>
        <dbReference type="ARBA" id="ARBA00022833"/>
    </source>
</evidence>
<evidence type="ECO:0000259" key="7">
    <source>
        <dbReference type="PROSITE" id="PS50016"/>
    </source>
</evidence>
<dbReference type="InterPro" id="IPR011011">
    <property type="entry name" value="Znf_FYVE_PHD"/>
</dbReference>
<dbReference type="InterPro" id="IPR013083">
    <property type="entry name" value="Znf_RING/FYVE/PHD"/>
</dbReference>
<gene>
    <name evidence="8" type="ORF">E3N88_24585</name>
</gene>
<reference evidence="8 9" key="1">
    <citation type="submission" date="2019-05" db="EMBL/GenBank/DDBJ databases">
        <title>Mikania micrantha, genome provides insights into the molecular mechanism of rapid growth.</title>
        <authorList>
            <person name="Liu B."/>
        </authorList>
    </citation>
    <scope>NUCLEOTIDE SEQUENCE [LARGE SCALE GENOMIC DNA]</scope>
    <source>
        <strain evidence="8">NLD-2019</strain>
        <tissue evidence="8">Leaf</tissue>
    </source>
</reference>
<evidence type="ECO:0000313" key="9">
    <source>
        <dbReference type="Proteomes" id="UP000326396"/>
    </source>
</evidence>
<dbReference type="PROSITE" id="PS50016">
    <property type="entry name" value="ZF_PHD_2"/>
    <property type="match status" value="1"/>
</dbReference>
<dbReference type="GO" id="GO:0000977">
    <property type="term" value="F:RNA polymerase II transcription regulatory region sequence-specific DNA binding"/>
    <property type="evidence" value="ECO:0007669"/>
    <property type="project" value="TreeGrafter"/>
</dbReference>
<keyword evidence="5" id="KW-0539">Nucleus</keyword>